<proteinExistence type="predicted"/>
<comment type="caution">
    <text evidence="1">The sequence shown here is derived from an EMBL/GenBank/DDBJ whole genome shotgun (WGS) entry which is preliminary data.</text>
</comment>
<keyword evidence="2" id="KW-1185">Reference proteome</keyword>
<protein>
    <submittedName>
        <fullName evidence="1">Uncharacterized protein</fullName>
    </submittedName>
</protein>
<accession>A0A926DWT9</accession>
<dbReference type="RefSeq" id="WP_177719452.1">
    <property type="nucleotide sequence ID" value="NZ_JACRSQ010000045.1"/>
</dbReference>
<dbReference type="Proteomes" id="UP000657006">
    <property type="component" value="Unassembled WGS sequence"/>
</dbReference>
<reference evidence="1" key="1">
    <citation type="submission" date="2020-08" db="EMBL/GenBank/DDBJ databases">
        <title>Genome public.</title>
        <authorList>
            <person name="Liu C."/>
            <person name="Sun Q."/>
        </authorList>
    </citation>
    <scope>NUCLEOTIDE SEQUENCE</scope>
    <source>
        <strain evidence="1">NSJ-32</strain>
    </source>
</reference>
<evidence type="ECO:0000313" key="1">
    <source>
        <dbReference type="EMBL" id="MBC8545094.1"/>
    </source>
</evidence>
<evidence type="ECO:0000313" key="2">
    <source>
        <dbReference type="Proteomes" id="UP000657006"/>
    </source>
</evidence>
<gene>
    <name evidence="1" type="ORF">H8730_16260</name>
</gene>
<dbReference type="AlphaFoldDB" id="A0A926DWT9"/>
<dbReference type="EMBL" id="JACRSQ010000045">
    <property type="protein sequence ID" value="MBC8545094.1"/>
    <property type="molecule type" value="Genomic_DNA"/>
</dbReference>
<sequence length="66" mass="7810">MAQERNRLDNGYLATCPSRKKLRLPDQLDLYMEDGTIYHVHSFFAEEKRMGEVLDALSMEKFNRET</sequence>
<name>A0A926DWT9_9FIRM</name>
<organism evidence="1 2">
    <name type="scientific">Bianquea renquensis</name>
    <dbReference type="NCBI Taxonomy" id="2763661"/>
    <lineage>
        <taxon>Bacteria</taxon>
        <taxon>Bacillati</taxon>
        <taxon>Bacillota</taxon>
        <taxon>Clostridia</taxon>
        <taxon>Eubacteriales</taxon>
        <taxon>Bianqueaceae</taxon>
        <taxon>Bianquea</taxon>
    </lineage>
</organism>